<evidence type="ECO:0000256" key="4">
    <source>
        <dbReference type="ARBA" id="ARBA00022801"/>
    </source>
</evidence>
<dbReference type="EMBL" id="DS235116">
    <property type="protein sequence ID" value="EEB12174.1"/>
    <property type="molecule type" value="Genomic_DNA"/>
</dbReference>
<keyword evidence="4 9" id="KW-0378">Hydrolase</keyword>
<keyword evidence="7" id="KW-0106">Calcium</keyword>
<dbReference type="VEuPathDB" id="VectorBase:PHUM161380"/>
<dbReference type="EnsemblMetazoa" id="PHUM161380-RA">
    <property type="protein sequence ID" value="PHUM161380-PA"/>
    <property type="gene ID" value="PHUM161380"/>
</dbReference>
<evidence type="ECO:0000313" key="11">
    <source>
        <dbReference type="EnsemblMetazoa" id="PHUM161380-PA"/>
    </source>
</evidence>
<evidence type="ECO:0000256" key="2">
    <source>
        <dbReference type="ARBA" id="ARBA00009780"/>
    </source>
</evidence>
<evidence type="ECO:0000313" key="12">
    <source>
        <dbReference type="Proteomes" id="UP000009046"/>
    </source>
</evidence>
<dbReference type="OrthoDB" id="187171at2759"/>
<feature type="transmembrane region" description="Helical" evidence="9">
    <location>
        <begin position="176"/>
        <end position="195"/>
    </location>
</feature>
<keyword evidence="5 9" id="KW-1133">Transmembrane helix</keyword>
<dbReference type="AlphaFoldDB" id="E0VFL8"/>
<feature type="binding site" evidence="8">
    <location>
        <position position="217"/>
    </location>
    <ligand>
        <name>Zn(2+)</name>
        <dbReference type="ChEBI" id="CHEBI:29105"/>
        <note>catalytic</note>
    </ligand>
</feature>
<feature type="binding site" evidence="8">
    <location>
        <position position="84"/>
    </location>
    <ligand>
        <name>Zn(2+)</name>
        <dbReference type="ChEBI" id="CHEBI:29105"/>
        <note>catalytic</note>
    </ligand>
</feature>
<dbReference type="Pfam" id="PF05875">
    <property type="entry name" value="Ceramidase"/>
    <property type="match status" value="1"/>
</dbReference>
<keyword evidence="12" id="KW-1185">Reference proteome</keyword>
<dbReference type="PANTHER" id="PTHR46139:SF3">
    <property type="entry name" value="ALKALINE CERAMIDASE"/>
    <property type="match status" value="1"/>
</dbReference>
<dbReference type="GO" id="GO:0016811">
    <property type="term" value="F:hydrolase activity, acting on carbon-nitrogen (but not peptide) bonds, in linear amides"/>
    <property type="evidence" value="ECO:0007669"/>
    <property type="project" value="InterPro"/>
</dbReference>
<keyword evidence="3 9" id="KW-0812">Transmembrane</keyword>
<dbReference type="GeneID" id="8236564"/>
<evidence type="ECO:0000313" key="10">
    <source>
        <dbReference type="EMBL" id="EEB12174.1"/>
    </source>
</evidence>
<gene>
    <name evidence="11" type="primary">8236564</name>
    <name evidence="10" type="ORF">Phum_PHUM161380</name>
</gene>
<feature type="binding site" evidence="7">
    <location>
        <position position="20"/>
    </location>
    <ligand>
        <name>Ca(2+)</name>
        <dbReference type="ChEBI" id="CHEBI:29108"/>
    </ligand>
</feature>
<dbReference type="EC" id="3.5.1.-" evidence="9"/>
<proteinExistence type="inferred from homology"/>
<dbReference type="eggNOG" id="KOG2329">
    <property type="taxonomic scope" value="Eukaryota"/>
</dbReference>
<dbReference type="InterPro" id="IPR008901">
    <property type="entry name" value="ACER"/>
</dbReference>
<comment type="function">
    <text evidence="9">Hydrolyzes the sphingolipid ceramide into sphingosine and free fatty acid.</text>
</comment>
<dbReference type="FunCoup" id="E0VFL8">
    <property type="interactions" value="665"/>
</dbReference>
<dbReference type="InParanoid" id="E0VFL8"/>
<organism>
    <name type="scientific">Pediculus humanus subsp. corporis</name>
    <name type="common">Body louse</name>
    <dbReference type="NCBI Taxonomy" id="121224"/>
    <lineage>
        <taxon>Eukaryota</taxon>
        <taxon>Metazoa</taxon>
        <taxon>Ecdysozoa</taxon>
        <taxon>Arthropoda</taxon>
        <taxon>Hexapoda</taxon>
        <taxon>Insecta</taxon>
        <taxon>Pterygota</taxon>
        <taxon>Neoptera</taxon>
        <taxon>Paraneoptera</taxon>
        <taxon>Psocodea</taxon>
        <taxon>Troctomorpha</taxon>
        <taxon>Phthiraptera</taxon>
        <taxon>Anoplura</taxon>
        <taxon>Pediculidae</taxon>
        <taxon>Pediculus</taxon>
    </lineage>
</organism>
<dbReference type="Proteomes" id="UP000009046">
    <property type="component" value="Unassembled WGS sequence"/>
</dbReference>
<dbReference type="HOGENOM" id="CLU_088280_0_0_1"/>
<evidence type="ECO:0000256" key="3">
    <source>
        <dbReference type="ARBA" id="ARBA00022692"/>
    </source>
</evidence>
<comment type="caution">
    <text evidence="9">Lacks conserved residue(s) required for the propagation of feature annotation.</text>
</comment>
<reference evidence="10" key="1">
    <citation type="submission" date="2007-04" db="EMBL/GenBank/DDBJ databases">
        <title>Annotation of Pediculus humanus corporis strain USDA.</title>
        <authorList>
            <person name="Kirkness E."/>
            <person name="Hannick L."/>
            <person name="Hass B."/>
            <person name="Bruggner R."/>
            <person name="Lawson D."/>
            <person name="Bidwell S."/>
            <person name="Joardar V."/>
            <person name="Caler E."/>
            <person name="Walenz B."/>
            <person name="Inman J."/>
            <person name="Schobel S."/>
            <person name="Galinsky K."/>
            <person name="Amedeo P."/>
            <person name="Strausberg R."/>
        </authorList>
    </citation>
    <scope>NUCLEOTIDE SEQUENCE</scope>
    <source>
        <strain evidence="10">USDA</strain>
    </source>
</reference>
<dbReference type="GO" id="GO:0046514">
    <property type="term" value="P:ceramide catabolic process"/>
    <property type="evidence" value="ECO:0007669"/>
    <property type="project" value="TreeGrafter"/>
</dbReference>
<evidence type="ECO:0000256" key="8">
    <source>
        <dbReference type="PIRSR" id="PIRSR608901-2"/>
    </source>
</evidence>
<feature type="transmembrane region" description="Helical" evidence="9">
    <location>
        <begin position="67"/>
        <end position="87"/>
    </location>
</feature>
<dbReference type="CTD" id="8236564"/>
<feature type="transmembrane region" description="Helical" evidence="9">
    <location>
        <begin position="215"/>
        <end position="236"/>
    </location>
</feature>
<evidence type="ECO:0000256" key="7">
    <source>
        <dbReference type="PIRSR" id="PIRSR608901-1"/>
    </source>
</evidence>
<keyword evidence="7" id="KW-0479">Metal-binding</keyword>
<feature type="binding site" evidence="7">
    <location>
        <position position="23"/>
    </location>
    <ligand>
        <name>Ca(2+)</name>
        <dbReference type="ChEBI" id="CHEBI:29108"/>
    </ligand>
</feature>
<comment type="subcellular location">
    <subcellularLocation>
        <location evidence="1">Membrane</location>
        <topology evidence="1">Multi-pass membrane protein</topology>
    </subcellularLocation>
</comment>
<dbReference type="STRING" id="121224.E0VFL8"/>
<name>E0VFL8_PEDHC</name>
<evidence type="ECO:0000256" key="1">
    <source>
        <dbReference type="ARBA" id="ARBA00004141"/>
    </source>
</evidence>
<reference evidence="10" key="2">
    <citation type="submission" date="2007-04" db="EMBL/GenBank/DDBJ databases">
        <title>The genome of the human body louse.</title>
        <authorList>
            <consortium name="The Human Body Louse Genome Consortium"/>
            <person name="Kirkness E."/>
            <person name="Walenz B."/>
            <person name="Hass B."/>
            <person name="Bruggner R."/>
            <person name="Strausberg R."/>
        </authorList>
    </citation>
    <scope>NUCLEOTIDE SEQUENCE</scope>
    <source>
        <strain evidence="10">USDA</strain>
    </source>
</reference>
<keyword evidence="8" id="KW-0862">Zinc</keyword>
<sequence length="276" mass="32616">MLQLKVIMWKSLERGSSPVDWCEGNYRISPVIAEFVNTISNILFFLLPPLMMHLFRDYGRFVNPAIHVIWFFLIVVGICSAYFHATLSLAGQLLDELAILWLFLAAFTMFYPRRFFPAVLKNDRLCYLVNEILFIFLLNRQSIDKYYIKAFALIRIRNVLDIYFNSLFDRVKCPRTYRLGIRCACLWIFAVICWFNDRMFCDVWSAIHFPYLHAFWHVFVFLAAYTAAVLFAYFSVQDEKPEQAAILRYWPRDDFELGIPYVAIRCYTSTKPANTI</sequence>
<keyword evidence="6 9" id="KW-0472">Membrane</keyword>
<feature type="binding site" evidence="7">
    <location>
        <position position="21"/>
    </location>
    <ligand>
        <name>Ca(2+)</name>
        <dbReference type="ChEBI" id="CHEBI:29108"/>
    </ligand>
</feature>
<evidence type="ECO:0000256" key="5">
    <source>
        <dbReference type="ARBA" id="ARBA00022989"/>
    </source>
</evidence>
<evidence type="ECO:0000256" key="9">
    <source>
        <dbReference type="RuleBase" id="RU364079"/>
    </source>
</evidence>
<evidence type="ECO:0000256" key="6">
    <source>
        <dbReference type="ARBA" id="ARBA00023136"/>
    </source>
</evidence>
<protein>
    <recommendedName>
        <fullName evidence="9">Alkaline ceramidase</fullName>
        <ecNumber evidence="9">3.5.1.-</ecNumber>
    </recommendedName>
</protein>
<feature type="binding site" evidence="8">
    <location>
        <position position="213"/>
    </location>
    <ligand>
        <name>Zn(2+)</name>
        <dbReference type="ChEBI" id="CHEBI:29105"/>
        <note>catalytic</note>
    </ligand>
</feature>
<dbReference type="KEGG" id="phu:Phum_PHUM161380"/>
<comment type="cofactor">
    <cofactor evidence="8">
        <name>Zn(2+)</name>
        <dbReference type="ChEBI" id="CHEBI:29105"/>
    </cofactor>
</comment>
<feature type="binding site" evidence="7">
    <location>
        <position position="34"/>
    </location>
    <ligand>
        <name>Ca(2+)</name>
        <dbReference type="ChEBI" id="CHEBI:29108"/>
    </ligand>
</feature>
<dbReference type="RefSeq" id="XP_002424912.1">
    <property type="nucleotide sequence ID" value="XM_002424867.1"/>
</dbReference>
<reference evidence="11" key="3">
    <citation type="submission" date="2021-02" db="UniProtKB">
        <authorList>
            <consortium name="EnsemblMetazoa"/>
        </authorList>
    </citation>
    <scope>IDENTIFICATION</scope>
    <source>
        <strain evidence="11">USDA</strain>
    </source>
</reference>
<dbReference type="GO" id="GO:0046872">
    <property type="term" value="F:metal ion binding"/>
    <property type="evidence" value="ECO:0007669"/>
    <property type="project" value="UniProtKB-KW"/>
</dbReference>
<dbReference type="PANTHER" id="PTHR46139">
    <property type="entry name" value="ALKALINE CERAMIDASE"/>
    <property type="match status" value="1"/>
</dbReference>
<dbReference type="GO" id="GO:0016020">
    <property type="term" value="C:membrane"/>
    <property type="evidence" value="ECO:0007669"/>
    <property type="project" value="UniProtKB-SubCell"/>
</dbReference>
<dbReference type="OMA" id="QYATHYN"/>
<keyword evidence="9" id="KW-0443">Lipid metabolism</keyword>
<dbReference type="EMBL" id="AAZO01001882">
    <property type="status" value="NOT_ANNOTATED_CDS"/>
    <property type="molecule type" value="Genomic_DNA"/>
</dbReference>
<feature type="binding site" evidence="7">
    <location>
        <position position="25"/>
    </location>
    <ligand>
        <name>Ca(2+)</name>
        <dbReference type="ChEBI" id="CHEBI:29108"/>
    </ligand>
</feature>
<accession>E0VFL8</accession>
<comment type="similarity">
    <text evidence="2 9">Belongs to the alkaline ceramidase family.</text>
</comment>
<feature type="transmembrane region" description="Helical" evidence="9">
    <location>
        <begin position="93"/>
        <end position="112"/>
    </location>
</feature>